<accession>A0A9X0C247</accession>
<dbReference type="RefSeq" id="XP_056794276.1">
    <property type="nucleotide sequence ID" value="XM_056929983.1"/>
</dbReference>
<dbReference type="Proteomes" id="UP001148312">
    <property type="component" value="Unassembled WGS sequence"/>
</dbReference>
<keyword evidence="7" id="KW-1185">Reference proteome</keyword>
<feature type="domain" description="Tryptophan synthase beta chain-like PALP" evidence="5">
    <location>
        <begin position="337"/>
        <end position="657"/>
    </location>
</feature>
<evidence type="ECO:0000313" key="7">
    <source>
        <dbReference type="Proteomes" id="UP001148312"/>
    </source>
</evidence>
<evidence type="ECO:0000313" key="6">
    <source>
        <dbReference type="EMBL" id="KAJ5495263.1"/>
    </source>
</evidence>
<evidence type="ECO:0000256" key="3">
    <source>
        <dbReference type="ARBA" id="ARBA00022898"/>
    </source>
</evidence>
<proteinExistence type="inferred from homology"/>
<dbReference type="SUPFAM" id="SSF53686">
    <property type="entry name" value="Tryptophan synthase beta subunit-like PLP-dependent enzymes"/>
    <property type="match status" value="1"/>
</dbReference>
<organism evidence="6 7">
    <name type="scientific">Penicillium diatomitis</name>
    <dbReference type="NCBI Taxonomy" id="2819901"/>
    <lineage>
        <taxon>Eukaryota</taxon>
        <taxon>Fungi</taxon>
        <taxon>Dikarya</taxon>
        <taxon>Ascomycota</taxon>
        <taxon>Pezizomycotina</taxon>
        <taxon>Eurotiomycetes</taxon>
        <taxon>Eurotiomycetidae</taxon>
        <taxon>Eurotiales</taxon>
        <taxon>Aspergillaceae</taxon>
        <taxon>Penicillium</taxon>
    </lineage>
</organism>
<reference evidence="6" key="1">
    <citation type="submission" date="2022-12" db="EMBL/GenBank/DDBJ databases">
        <authorList>
            <person name="Petersen C."/>
        </authorList>
    </citation>
    <scope>NUCLEOTIDE SEQUENCE</scope>
    <source>
        <strain evidence="6">IBT 30728</strain>
    </source>
</reference>
<gene>
    <name evidence="6" type="ORF">N7539_000379</name>
</gene>
<evidence type="ECO:0000256" key="1">
    <source>
        <dbReference type="ARBA" id="ARBA00001933"/>
    </source>
</evidence>
<dbReference type="GeneID" id="81620232"/>
<dbReference type="InterPro" id="IPR036052">
    <property type="entry name" value="TrpB-like_PALP_sf"/>
</dbReference>
<evidence type="ECO:0000256" key="2">
    <source>
        <dbReference type="ARBA" id="ARBA00008639"/>
    </source>
</evidence>
<reference evidence="6" key="2">
    <citation type="journal article" date="2023" name="IMA Fungus">
        <title>Comparative genomic study of the Penicillium genus elucidates a diverse pangenome and 15 lateral gene transfer events.</title>
        <authorList>
            <person name="Petersen C."/>
            <person name="Sorensen T."/>
            <person name="Nielsen M.R."/>
            <person name="Sondergaard T.E."/>
            <person name="Sorensen J.L."/>
            <person name="Fitzpatrick D.A."/>
            <person name="Frisvad J.C."/>
            <person name="Nielsen K.L."/>
        </authorList>
    </citation>
    <scope>NUCLEOTIDE SEQUENCE</scope>
    <source>
        <strain evidence="6">IBT 30728</strain>
    </source>
</reference>
<comment type="similarity">
    <text evidence="2">Belongs to the ACC deaminase/D-cysteine desulfhydrase family.</text>
</comment>
<feature type="region of interest" description="Disordered" evidence="4">
    <location>
        <begin position="215"/>
        <end position="236"/>
    </location>
</feature>
<dbReference type="Pfam" id="PF00291">
    <property type="entry name" value="PALP"/>
    <property type="match status" value="1"/>
</dbReference>
<dbReference type="PANTHER" id="PTHR43780:SF2">
    <property type="entry name" value="1-AMINOCYCLOPROPANE-1-CARBOXYLATE DEAMINASE-RELATED"/>
    <property type="match status" value="1"/>
</dbReference>
<dbReference type="InterPro" id="IPR027278">
    <property type="entry name" value="ACCD_DCysDesulf"/>
</dbReference>
<feature type="region of interest" description="Disordered" evidence="4">
    <location>
        <begin position="175"/>
        <end position="195"/>
    </location>
</feature>
<dbReference type="EMBL" id="JAPWDQ010000001">
    <property type="protein sequence ID" value="KAJ5495263.1"/>
    <property type="molecule type" value="Genomic_DNA"/>
</dbReference>
<dbReference type="InterPro" id="IPR001926">
    <property type="entry name" value="TrpB-like_PALP"/>
</dbReference>
<dbReference type="Gene3D" id="3.40.50.1100">
    <property type="match status" value="2"/>
</dbReference>
<dbReference type="GO" id="GO:0019148">
    <property type="term" value="F:D-cysteine desulfhydrase activity"/>
    <property type="evidence" value="ECO:0007669"/>
    <property type="project" value="TreeGrafter"/>
</dbReference>
<dbReference type="PANTHER" id="PTHR43780">
    <property type="entry name" value="1-AMINOCYCLOPROPANE-1-CARBOXYLATE DEAMINASE-RELATED"/>
    <property type="match status" value="1"/>
</dbReference>
<keyword evidence="3" id="KW-0663">Pyridoxal phosphate</keyword>
<dbReference type="AlphaFoldDB" id="A0A9X0C247"/>
<evidence type="ECO:0000259" key="5">
    <source>
        <dbReference type="Pfam" id="PF00291"/>
    </source>
</evidence>
<comment type="caution">
    <text evidence="6">The sequence shown here is derived from an EMBL/GenBank/DDBJ whole genome shotgun (WGS) entry which is preliminary data.</text>
</comment>
<feature type="compositionally biased region" description="Pro residues" evidence="4">
    <location>
        <begin position="219"/>
        <end position="236"/>
    </location>
</feature>
<name>A0A9X0C247_9EURO</name>
<sequence length="704" mass="77186">MFSVPENMQDLRAELFNIGGNGATLTLPSHQLKALWPFLDNIYILRTQKTNPRQLTTSYLRCRLWPAKPYPGAVTDENRKRKRAAHKEIHGCPCKVKFVDDGLVTCVSRTSVDGHNHDFEAIEKKIPSGVRELAAQEVAKGYTPKEVIRILRNPENGNLKALQLAGGSRISAQDAFNASKSKARPHSERSTPLSPAARQNWQVQFFTTSPAKISAGEQLPPPVPPAAPFPEPPPPSNEPTFAVLKPVASGQSTQAAPTRAQTVSLAWIPPQTYCGEPYVMRPGRKQIQIPRPFSQIPRYPILYSHPSPIHLLPVLSHRITSSKPSPPVESSAPRPPRVSIFVKRDDQASPLACTGNKYRKLEYLVPDIFSTAPAYHYYEFHPATEPLPGPATILVTEGALQSNHTVQVAALARKLGLKALVLLNRDTGGGFKTTPSPDTFTQVGNPQINKLLGVDIRISNPDAPKATDAQTVLEELRQSGHRPYWIPGGASRHPLGGLGYARAAFEIVNQENEISLGGSGRFDYIFVSCGSGSTVAGLIAGFKLLEKMQLSSGQRPTTNTTFPARKIVGILNSPTNPQEWHEERVLRFARQAGQLIGLFNPNIEITMEDVHLDSRFVGEGYGVIDDETRKTMSIMAETEALILDPVYTAKVVTGMLQWTQGEVMANYARQHGLENVNVLFIHTGGQAVLPAYFDQHLAGPIESS</sequence>
<protein>
    <recommendedName>
        <fullName evidence="5">Tryptophan synthase beta chain-like PALP domain-containing protein</fullName>
    </recommendedName>
</protein>
<evidence type="ECO:0000256" key="4">
    <source>
        <dbReference type="SAM" id="MobiDB-lite"/>
    </source>
</evidence>
<comment type="cofactor">
    <cofactor evidence="1">
        <name>pyridoxal 5'-phosphate</name>
        <dbReference type="ChEBI" id="CHEBI:597326"/>
    </cofactor>
</comment>